<dbReference type="PANTHER" id="PTHR10491">
    <property type="entry name" value="DTDP-4-DEHYDRORHAMNOSE REDUCTASE"/>
    <property type="match status" value="1"/>
</dbReference>
<evidence type="ECO:0000259" key="7">
    <source>
        <dbReference type="Pfam" id="PF04321"/>
    </source>
</evidence>
<proteinExistence type="inferred from homology"/>
<dbReference type="GO" id="GO:0008831">
    <property type="term" value="F:dTDP-4-dehydrorhamnose reductase activity"/>
    <property type="evidence" value="ECO:0007669"/>
    <property type="project" value="UniProtKB-EC"/>
</dbReference>
<dbReference type="InterPro" id="IPR036291">
    <property type="entry name" value="NAD(P)-bd_dom_sf"/>
</dbReference>
<dbReference type="RefSeq" id="WP_014242893.1">
    <property type="nucleotide sequence ID" value="NC_016620.1"/>
</dbReference>
<keyword evidence="6" id="KW-0560">Oxidoreductase</keyword>
<dbReference type="eggNOG" id="COG1091">
    <property type="taxonomic scope" value="Bacteria"/>
</dbReference>
<dbReference type="STRING" id="862908.BMS_0170"/>
<dbReference type="PATRIC" id="fig|862908.3.peg.164"/>
<evidence type="ECO:0000256" key="5">
    <source>
        <dbReference type="ARBA" id="ARBA00048200"/>
    </source>
</evidence>
<organism evidence="8 9">
    <name type="scientific">Halobacteriovorax marinus (strain ATCC BAA-682 / DSM 15412 / SJ)</name>
    <name type="common">Bacteriovorax marinus</name>
    <dbReference type="NCBI Taxonomy" id="862908"/>
    <lineage>
        <taxon>Bacteria</taxon>
        <taxon>Pseudomonadati</taxon>
        <taxon>Bdellovibrionota</taxon>
        <taxon>Bacteriovoracia</taxon>
        <taxon>Bacteriovoracales</taxon>
        <taxon>Halobacteriovoraceae</taxon>
        <taxon>Halobacteriovorax</taxon>
    </lineage>
</organism>
<comment type="function">
    <text evidence="6">Catalyzes the reduction of dTDP-6-deoxy-L-lyxo-4-hexulose to yield dTDP-L-rhamnose.</text>
</comment>
<comment type="similarity">
    <text evidence="2 6">Belongs to the dTDP-4-dehydrorhamnose reductase family.</text>
</comment>
<keyword evidence="6" id="KW-0521">NADP</keyword>
<dbReference type="Pfam" id="PF04321">
    <property type="entry name" value="RmlD_sub_bind"/>
    <property type="match status" value="1"/>
</dbReference>
<evidence type="ECO:0000313" key="8">
    <source>
        <dbReference type="EMBL" id="CBW25104.1"/>
    </source>
</evidence>
<dbReference type="OrthoDB" id="5295702at2"/>
<accession>E1X2Q9</accession>
<comment type="pathway">
    <text evidence="1 6">Carbohydrate biosynthesis; dTDP-L-rhamnose biosynthesis.</text>
</comment>
<gene>
    <name evidence="8" type="ordered locus">BMS_0170</name>
</gene>
<name>E1X2Q9_HALMS</name>
<evidence type="ECO:0000313" key="9">
    <source>
        <dbReference type="Proteomes" id="UP000008963"/>
    </source>
</evidence>
<dbReference type="InterPro" id="IPR005913">
    <property type="entry name" value="dTDP_dehydrorham_reduct"/>
</dbReference>
<sequence>MENVTTLVPKREKTILIFGLSSFVGSNLAEFFKKDFRVVGTYNKNPIFIPGVLALPCDVLNKEEVQLALYAFKPDITIYAVGLSSVMECSRNPDLADALNASGLFNVVEYCQRYKSQVCYLSSGFVFAGEDKQYIEMDIPDPNTVYGKTQASAEFYIQKSSLNYIIFRSCKLYGRGHIENRKTFFETIQKDFMDRKNISCDDNVKTGYLDVYYLAMILKICFEKGVKNRLFQISSNNTASFNEFVKDYCEIFSESSGLVQKGRWPFPFVASAATLPSGDKINFDLDISNIEGFLNINMPTVKESLEFTFKRFMGKAKTARGGSSGGEDVTFI</sequence>
<dbReference type="EC" id="1.1.1.133" evidence="3 6"/>
<dbReference type="SUPFAM" id="SSF51735">
    <property type="entry name" value="NAD(P)-binding Rossmann-fold domains"/>
    <property type="match status" value="1"/>
</dbReference>
<reference evidence="9" key="1">
    <citation type="journal article" date="2013" name="ISME J.">
        <title>A small predatory core genome in the divergent marine Bacteriovorax marinus SJ and the terrestrial Bdellovibrio bacteriovorus.</title>
        <authorList>
            <person name="Crossman L.C."/>
            <person name="Chen H."/>
            <person name="Cerdeno-Tarraga A.M."/>
            <person name="Brooks K."/>
            <person name="Quail M.A."/>
            <person name="Pineiro S.A."/>
            <person name="Hobley L."/>
            <person name="Sockett R.E."/>
            <person name="Bentley S.D."/>
            <person name="Parkhill J."/>
            <person name="Williams H.N."/>
            <person name="Stine O.C."/>
        </authorList>
    </citation>
    <scope>NUCLEOTIDE SEQUENCE [LARGE SCALE GENOMIC DNA]</scope>
    <source>
        <strain evidence="9">ATCC BAA-682 / DSM 15412 / SJ</strain>
    </source>
</reference>
<evidence type="ECO:0000256" key="6">
    <source>
        <dbReference type="RuleBase" id="RU364082"/>
    </source>
</evidence>
<keyword evidence="9" id="KW-1185">Reference proteome</keyword>
<dbReference type="KEGG" id="bmx:BMS_0170"/>
<dbReference type="UniPathway" id="UPA00124"/>
<dbReference type="InterPro" id="IPR029903">
    <property type="entry name" value="RmlD-like-bd"/>
</dbReference>
<comment type="catalytic activity">
    <reaction evidence="5">
        <text>dTDP-beta-L-rhamnose + NADP(+) = dTDP-4-dehydro-beta-L-rhamnose + NADPH + H(+)</text>
        <dbReference type="Rhea" id="RHEA:21796"/>
        <dbReference type="ChEBI" id="CHEBI:15378"/>
        <dbReference type="ChEBI" id="CHEBI:57510"/>
        <dbReference type="ChEBI" id="CHEBI:57783"/>
        <dbReference type="ChEBI" id="CHEBI:58349"/>
        <dbReference type="ChEBI" id="CHEBI:62830"/>
        <dbReference type="EC" id="1.1.1.133"/>
    </reaction>
</comment>
<protein>
    <recommendedName>
        <fullName evidence="4 6">dTDP-4-dehydrorhamnose reductase</fullName>
        <ecNumber evidence="3 6">1.1.1.133</ecNumber>
    </recommendedName>
</protein>
<dbReference type="AlphaFoldDB" id="E1X2Q9"/>
<feature type="domain" description="RmlD-like substrate binding" evidence="7">
    <location>
        <begin position="14"/>
        <end position="245"/>
    </location>
</feature>
<dbReference type="PANTHER" id="PTHR10491:SF4">
    <property type="entry name" value="METHIONINE ADENOSYLTRANSFERASE 2 SUBUNIT BETA"/>
    <property type="match status" value="1"/>
</dbReference>
<dbReference type="Gene3D" id="3.40.50.720">
    <property type="entry name" value="NAD(P)-binding Rossmann-like Domain"/>
    <property type="match status" value="1"/>
</dbReference>
<evidence type="ECO:0000256" key="2">
    <source>
        <dbReference type="ARBA" id="ARBA00010944"/>
    </source>
</evidence>
<dbReference type="GO" id="GO:0019305">
    <property type="term" value="P:dTDP-rhamnose biosynthetic process"/>
    <property type="evidence" value="ECO:0007669"/>
    <property type="project" value="UniProtKB-UniPathway"/>
</dbReference>
<dbReference type="EMBL" id="FQ312005">
    <property type="protein sequence ID" value="CBW25104.1"/>
    <property type="molecule type" value="Genomic_DNA"/>
</dbReference>
<evidence type="ECO:0000256" key="4">
    <source>
        <dbReference type="ARBA" id="ARBA00017099"/>
    </source>
</evidence>
<evidence type="ECO:0000256" key="3">
    <source>
        <dbReference type="ARBA" id="ARBA00012929"/>
    </source>
</evidence>
<dbReference type="Proteomes" id="UP000008963">
    <property type="component" value="Chromosome"/>
</dbReference>
<dbReference type="HOGENOM" id="CLU_045518_2_3_7"/>
<evidence type="ECO:0000256" key="1">
    <source>
        <dbReference type="ARBA" id="ARBA00004781"/>
    </source>
</evidence>